<keyword evidence="2" id="KW-1185">Reference proteome</keyword>
<proteinExistence type="predicted"/>
<reference evidence="2" key="2">
    <citation type="submission" date="2015-01" db="EMBL/GenBank/DDBJ databases">
        <title>Evolutionary Origins and Diversification of the Mycorrhizal Mutualists.</title>
        <authorList>
            <consortium name="DOE Joint Genome Institute"/>
            <consortium name="Mycorrhizal Genomics Consortium"/>
            <person name="Kohler A."/>
            <person name="Kuo A."/>
            <person name="Nagy L.G."/>
            <person name="Floudas D."/>
            <person name="Copeland A."/>
            <person name="Barry K.W."/>
            <person name="Cichocki N."/>
            <person name="Veneault-Fourrey C."/>
            <person name="LaButti K."/>
            <person name="Lindquist E.A."/>
            <person name="Lipzen A."/>
            <person name="Lundell T."/>
            <person name="Morin E."/>
            <person name="Murat C."/>
            <person name="Riley R."/>
            <person name="Ohm R."/>
            <person name="Sun H."/>
            <person name="Tunlid A."/>
            <person name="Henrissat B."/>
            <person name="Grigoriev I.V."/>
            <person name="Hibbett D.S."/>
            <person name="Martin F."/>
        </authorList>
    </citation>
    <scope>NUCLEOTIDE SEQUENCE [LARGE SCALE GENOMIC DNA]</scope>
    <source>
        <strain evidence="2">MAFF 305830</strain>
    </source>
</reference>
<dbReference type="HOGENOM" id="CLU_706193_0_0_1"/>
<evidence type="ECO:0000313" key="1">
    <source>
        <dbReference type="EMBL" id="KIM31250.1"/>
    </source>
</evidence>
<name>A0A0C3B334_SERVB</name>
<reference evidence="1 2" key="1">
    <citation type="submission" date="2014-04" db="EMBL/GenBank/DDBJ databases">
        <authorList>
            <consortium name="DOE Joint Genome Institute"/>
            <person name="Kuo A."/>
            <person name="Zuccaro A."/>
            <person name="Kohler A."/>
            <person name="Nagy L.G."/>
            <person name="Floudas D."/>
            <person name="Copeland A."/>
            <person name="Barry K.W."/>
            <person name="Cichocki N."/>
            <person name="Veneault-Fourrey C."/>
            <person name="LaButti K."/>
            <person name="Lindquist E.A."/>
            <person name="Lipzen A."/>
            <person name="Lundell T."/>
            <person name="Morin E."/>
            <person name="Murat C."/>
            <person name="Sun H."/>
            <person name="Tunlid A."/>
            <person name="Henrissat B."/>
            <person name="Grigoriev I.V."/>
            <person name="Hibbett D.S."/>
            <person name="Martin F."/>
            <person name="Nordberg H.P."/>
            <person name="Cantor M.N."/>
            <person name="Hua S.X."/>
        </authorList>
    </citation>
    <scope>NUCLEOTIDE SEQUENCE [LARGE SCALE GENOMIC DNA]</scope>
    <source>
        <strain evidence="1 2">MAFF 305830</strain>
    </source>
</reference>
<dbReference type="OrthoDB" id="3247499at2759"/>
<evidence type="ECO:0000313" key="2">
    <source>
        <dbReference type="Proteomes" id="UP000054097"/>
    </source>
</evidence>
<dbReference type="Proteomes" id="UP000054097">
    <property type="component" value="Unassembled WGS sequence"/>
</dbReference>
<dbReference type="InterPro" id="IPR032675">
    <property type="entry name" value="LRR_dom_sf"/>
</dbReference>
<dbReference type="SUPFAM" id="SSF52047">
    <property type="entry name" value="RNI-like"/>
    <property type="match status" value="1"/>
</dbReference>
<dbReference type="AlphaFoldDB" id="A0A0C3B334"/>
<organism evidence="1 2">
    <name type="scientific">Serendipita vermifera MAFF 305830</name>
    <dbReference type="NCBI Taxonomy" id="933852"/>
    <lineage>
        <taxon>Eukaryota</taxon>
        <taxon>Fungi</taxon>
        <taxon>Dikarya</taxon>
        <taxon>Basidiomycota</taxon>
        <taxon>Agaricomycotina</taxon>
        <taxon>Agaricomycetes</taxon>
        <taxon>Sebacinales</taxon>
        <taxon>Serendipitaceae</taxon>
        <taxon>Serendipita</taxon>
    </lineage>
</organism>
<dbReference type="EMBL" id="KN824282">
    <property type="protein sequence ID" value="KIM31250.1"/>
    <property type="molecule type" value="Genomic_DNA"/>
</dbReference>
<gene>
    <name evidence="1" type="ORF">M408DRAFT_327516</name>
</gene>
<evidence type="ECO:0008006" key="3">
    <source>
        <dbReference type="Google" id="ProtNLM"/>
    </source>
</evidence>
<protein>
    <recommendedName>
        <fullName evidence="3">F-box domain-containing protein</fullName>
    </recommendedName>
</protein>
<sequence>MRESTVPNKLTSDPNDVTSVAVACSSGAQSPESDWSFCSGPWDTASKSNGRENIKEFVTLPLEIWNQIIAMAEPHVLVVLARVNTVAHGIAIRHLYTSISLPRAADSTKLLGTLCSPTCHNYVTLLRSLDIPINRSNCTAVNQVLQSIPSLSILKLKVTGRIQWPFHRTNLDLYQFHWEVIQEKGGTPSLEHDGGPSGLSHWLVSQPNIVKLKLVTHERISIAPSALTKLVRASGPMFIVASLVPGRPVDTVQVTPRTRDSTAGMRALGESTGPLKHLKIVSRPDLDHSKMLKVLSHSTPFLETISFEICGKIENLFDFFSKALKDFPSFPELQSLSFCSRVTGSLTTLDSNYYRLLAETIQRVCPNLRRIYFPGIMATLLKRKLPCTETTPKDPLDVVA</sequence>
<dbReference type="Gene3D" id="3.80.10.10">
    <property type="entry name" value="Ribonuclease Inhibitor"/>
    <property type="match status" value="1"/>
</dbReference>
<accession>A0A0C3B334</accession>